<protein>
    <recommendedName>
        <fullName evidence="4">Probable protein-export membrane protein SecG</fullName>
    </recommendedName>
    <alternativeName>
        <fullName evidence="3">Probable protein-export membrane protein secG</fullName>
    </alternativeName>
</protein>
<dbReference type="GO" id="GO:0016020">
    <property type="term" value="C:membrane"/>
    <property type="evidence" value="ECO:0007669"/>
    <property type="project" value="UniProtKB-SubCell"/>
</dbReference>
<evidence type="ECO:0000256" key="11">
    <source>
        <dbReference type="ARBA" id="ARBA00025638"/>
    </source>
</evidence>
<evidence type="ECO:0000256" key="12">
    <source>
        <dbReference type="SAM" id="Phobius"/>
    </source>
</evidence>
<keyword evidence="8 12" id="KW-1133">Transmembrane helix</keyword>
<sequence length="68" mass="7965">MKIIWYISAILTIVFILINNPKLERASNLGIQGKIFNSTRQANKTLEILTWSSLIFFFIYIVLLNIYK</sequence>
<comment type="subcellular location">
    <subcellularLocation>
        <location evidence="1">Membrane</location>
        <topology evidence="1">Multi-pass membrane protein</topology>
    </subcellularLocation>
</comment>
<keyword evidence="9" id="KW-0811">Translocation</keyword>
<evidence type="ECO:0000256" key="8">
    <source>
        <dbReference type="ARBA" id="ARBA00022989"/>
    </source>
</evidence>
<evidence type="ECO:0000313" key="13">
    <source>
        <dbReference type="EMBL" id="QHO64152.1"/>
    </source>
</evidence>
<comment type="function">
    <text evidence="11">Involved in protein export. Participates in an early event of protein translocation across the chloroplast thylakoid membrane.</text>
</comment>
<keyword evidence="7" id="KW-0653">Protein transport</keyword>
<keyword evidence="10 12" id="KW-0472">Membrane</keyword>
<keyword evidence="5" id="KW-0813">Transport</keyword>
<feature type="transmembrane region" description="Helical" evidence="12">
    <location>
        <begin position="50"/>
        <end position="67"/>
    </location>
</feature>
<keyword evidence="6 12" id="KW-0812">Transmembrane</keyword>
<evidence type="ECO:0000256" key="9">
    <source>
        <dbReference type="ARBA" id="ARBA00023010"/>
    </source>
</evidence>
<accession>A0A6B9VPF3</accession>
<evidence type="ECO:0000256" key="1">
    <source>
        <dbReference type="ARBA" id="ARBA00004141"/>
    </source>
</evidence>
<evidence type="ECO:0000256" key="2">
    <source>
        <dbReference type="ARBA" id="ARBA00008445"/>
    </source>
</evidence>
<dbReference type="GO" id="GO:0009306">
    <property type="term" value="P:protein secretion"/>
    <property type="evidence" value="ECO:0007669"/>
    <property type="project" value="InterPro"/>
</dbReference>
<evidence type="ECO:0000256" key="3">
    <source>
        <dbReference type="ARBA" id="ARBA00013657"/>
    </source>
</evidence>
<dbReference type="AlphaFoldDB" id="A0A6B9VPF3"/>
<dbReference type="InterPro" id="IPR004692">
    <property type="entry name" value="SecG"/>
</dbReference>
<geneLocation type="plastid" evidence="13"/>
<reference evidence="13" key="1">
    <citation type="journal article" date="2020" name="J. Phycol.">
        <title>Relative expression analysis of light-harvesting genes in the freshwater alga Lympha mucosa (Batrachospermales, Rhodophyta).</title>
        <authorList>
            <person name="Evans J.R."/>
            <person name="Vis M.L."/>
        </authorList>
    </citation>
    <scope>NUCLEOTIDE SEQUENCE</scope>
</reference>
<evidence type="ECO:0000256" key="5">
    <source>
        <dbReference type="ARBA" id="ARBA00022448"/>
    </source>
</evidence>
<proteinExistence type="inferred from homology"/>
<evidence type="ECO:0000256" key="6">
    <source>
        <dbReference type="ARBA" id="ARBA00022692"/>
    </source>
</evidence>
<name>A0A6B9VPF3_9FLOR</name>
<keyword evidence="13" id="KW-0934">Plastid</keyword>
<evidence type="ECO:0000256" key="10">
    <source>
        <dbReference type="ARBA" id="ARBA00023136"/>
    </source>
</evidence>
<evidence type="ECO:0000256" key="4">
    <source>
        <dbReference type="ARBA" id="ARBA00015435"/>
    </source>
</evidence>
<evidence type="ECO:0000256" key="7">
    <source>
        <dbReference type="ARBA" id="ARBA00022927"/>
    </source>
</evidence>
<dbReference type="Pfam" id="PF03840">
    <property type="entry name" value="SecG"/>
    <property type="match status" value="1"/>
</dbReference>
<organism evidence="13">
    <name type="scientific">Lympha mucosa</name>
    <dbReference type="NCBI Taxonomy" id="2045360"/>
    <lineage>
        <taxon>Eukaryota</taxon>
        <taxon>Rhodophyta</taxon>
        <taxon>Florideophyceae</taxon>
        <taxon>Nemaliophycidae</taxon>
        <taxon>Batrachospermales</taxon>
        <taxon>Batrachospermaceae</taxon>
        <taxon>Lympha</taxon>
    </lineage>
</organism>
<dbReference type="GO" id="GO:0015450">
    <property type="term" value="F:protein-transporting ATPase activity"/>
    <property type="evidence" value="ECO:0007669"/>
    <property type="project" value="InterPro"/>
</dbReference>
<dbReference type="NCBIfam" id="TIGR00810">
    <property type="entry name" value="secG"/>
    <property type="match status" value="1"/>
</dbReference>
<gene>
    <name evidence="13" type="primary">secG</name>
</gene>
<comment type="similarity">
    <text evidence="2">Belongs to the SecG family.</text>
</comment>
<dbReference type="EMBL" id="MN509464">
    <property type="protein sequence ID" value="QHO64152.1"/>
    <property type="molecule type" value="Genomic_DNA"/>
</dbReference>